<comment type="caution">
    <text evidence="1">The sequence shown here is derived from an EMBL/GenBank/DDBJ whole genome shotgun (WGS) entry which is preliminary data.</text>
</comment>
<dbReference type="EMBL" id="VSSQ01120026">
    <property type="protein sequence ID" value="MPN53176.1"/>
    <property type="molecule type" value="Genomic_DNA"/>
</dbReference>
<reference evidence="1" key="1">
    <citation type="submission" date="2019-08" db="EMBL/GenBank/DDBJ databases">
        <authorList>
            <person name="Kucharzyk K."/>
            <person name="Murdoch R.W."/>
            <person name="Higgins S."/>
            <person name="Loffler F."/>
        </authorList>
    </citation>
    <scope>NUCLEOTIDE SEQUENCE</scope>
</reference>
<protein>
    <submittedName>
        <fullName evidence="1">Uncharacterized protein</fullName>
    </submittedName>
</protein>
<evidence type="ECO:0000313" key="1">
    <source>
        <dbReference type="EMBL" id="MPN53176.1"/>
    </source>
</evidence>
<sequence length="100" mass="11443">MIDQELGVIFEHRQVGGGEFVRPPERFFRLCRTIQSAAGAGFPERRREIVGREPPVVGQRFRRPEFREQDIALGQIGGGEIRIVFQQLIRIFIRPVEVAG</sequence>
<organism evidence="1">
    <name type="scientific">bioreactor metagenome</name>
    <dbReference type="NCBI Taxonomy" id="1076179"/>
    <lineage>
        <taxon>unclassified sequences</taxon>
        <taxon>metagenomes</taxon>
        <taxon>ecological metagenomes</taxon>
    </lineage>
</organism>
<dbReference type="AlphaFoldDB" id="A0A645IQ17"/>
<accession>A0A645IQ17</accession>
<gene>
    <name evidence="1" type="ORF">SDC9_200840</name>
</gene>
<proteinExistence type="predicted"/>
<name>A0A645IQ17_9ZZZZ</name>